<protein>
    <recommendedName>
        <fullName evidence="7 10">Peroxisomal membrane protein PEX14</fullName>
    </recommendedName>
    <alternativeName>
        <fullName evidence="8 10">Peroxin-14</fullName>
    </alternativeName>
</protein>
<feature type="compositionally biased region" description="Polar residues" evidence="12">
    <location>
        <begin position="255"/>
        <end position="278"/>
    </location>
</feature>
<evidence type="ECO:0000256" key="3">
    <source>
        <dbReference type="ARBA" id="ARBA00022927"/>
    </source>
</evidence>
<comment type="subcellular location">
    <subcellularLocation>
        <location evidence="9 10">Peroxisome membrane</location>
    </subcellularLocation>
</comment>
<dbReference type="GO" id="GO:0016560">
    <property type="term" value="P:protein import into peroxisome matrix, docking"/>
    <property type="evidence" value="ECO:0007669"/>
    <property type="project" value="UniProtKB-UniRule"/>
</dbReference>
<dbReference type="AlphaFoldDB" id="A0A1Y1V1Z7"/>
<proteinExistence type="inferred from homology"/>
<organism evidence="14 15">
    <name type="scientific">Piromyces finnis</name>
    <dbReference type="NCBI Taxonomy" id="1754191"/>
    <lineage>
        <taxon>Eukaryota</taxon>
        <taxon>Fungi</taxon>
        <taxon>Fungi incertae sedis</taxon>
        <taxon>Chytridiomycota</taxon>
        <taxon>Chytridiomycota incertae sedis</taxon>
        <taxon>Neocallimastigomycetes</taxon>
        <taxon>Neocallimastigales</taxon>
        <taxon>Neocallimastigaceae</taxon>
        <taxon>Piromyces</taxon>
    </lineage>
</organism>
<dbReference type="InterPro" id="IPR006785">
    <property type="entry name" value="Pex14_N"/>
</dbReference>
<keyword evidence="11" id="KW-0175">Coiled coil</keyword>
<gene>
    <name evidence="14" type="ORF">BCR36DRAFT_333314</name>
</gene>
<sequence>MALRENLVSSATSFLKDPKVQKAPLAKRVAFLESKGLTQEEIKEALSRADGNGAQSNAVVAAGGAPQLPSNPYMQIVQPPPKYLGWKDYFIGTAIIGGVSYALYKALKKYLPDLLQIPSTKDLQNNNEQLTKQLDIASEALNSSKIETQTAIKLMDEQGEKIKSFMDTLTKSLNSLKEADEKRDEEIRTIKNDLENVKTLIPKIIEKSKETNDSVLQDLQNEIKSLKSLIVNRMTLSNQGTTPDSSATASSSSSGESNGVKKTNEIDSSMTSRFSFLNQKPAIPAWQIQSTETKQNEENNDE</sequence>
<evidence type="ECO:0000256" key="11">
    <source>
        <dbReference type="SAM" id="Coils"/>
    </source>
</evidence>
<evidence type="ECO:0000313" key="15">
    <source>
        <dbReference type="Proteomes" id="UP000193719"/>
    </source>
</evidence>
<dbReference type="EMBL" id="MCFH01000040">
    <property type="protein sequence ID" value="ORX45435.1"/>
    <property type="molecule type" value="Genomic_DNA"/>
</dbReference>
<evidence type="ECO:0000256" key="7">
    <source>
        <dbReference type="ARBA" id="ARBA00029502"/>
    </source>
</evidence>
<comment type="similarity">
    <text evidence="1 10">Belongs to the peroxin-14 family.</text>
</comment>
<keyword evidence="3 10" id="KW-0653">Protein transport</keyword>
<evidence type="ECO:0000256" key="2">
    <source>
        <dbReference type="ARBA" id="ARBA00022448"/>
    </source>
</evidence>
<keyword evidence="2 10" id="KW-0813">Transport</keyword>
<dbReference type="GO" id="GO:0005102">
    <property type="term" value="F:signaling receptor binding"/>
    <property type="evidence" value="ECO:0007669"/>
    <property type="project" value="TreeGrafter"/>
</dbReference>
<evidence type="ECO:0000259" key="13">
    <source>
        <dbReference type="Pfam" id="PF04695"/>
    </source>
</evidence>
<feature type="coiled-coil region" evidence="11">
    <location>
        <begin position="120"/>
        <end position="147"/>
    </location>
</feature>
<accession>A0A1Y1V1Z7</accession>
<dbReference type="OrthoDB" id="5549158at2759"/>
<dbReference type="GO" id="GO:1990429">
    <property type="term" value="C:peroxisomal importomer complex"/>
    <property type="evidence" value="ECO:0007669"/>
    <property type="project" value="TreeGrafter"/>
</dbReference>
<dbReference type="PANTHER" id="PTHR23058">
    <property type="entry name" value="PEROXISOMAL MEMBRANE PROTEIN PEX14"/>
    <property type="match status" value="1"/>
</dbReference>
<evidence type="ECO:0000256" key="1">
    <source>
        <dbReference type="ARBA" id="ARBA00005443"/>
    </source>
</evidence>
<dbReference type="InterPro" id="IPR025655">
    <property type="entry name" value="PEX14"/>
</dbReference>
<keyword evidence="6 10" id="KW-0576">Peroxisome</keyword>
<dbReference type="GO" id="GO:0005778">
    <property type="term" value="C:peroxisomal membrane"/>
    <property type="evidence" value="ECO:0007669"/>
    <property type="project" value="UniProtKB-SubCell"/>
</dbReference>
<evidence type="ECO:0000256" key="6">
    <source>
        <dbReference type="ARBA" id="ARBA00023140"/>
    </source>
</evidence>
<feature type="domain" description="Peroxisome membrane anchor protein Pex14p N-terminal" evidence="13">
    <location>
        <begin position="4"/>
        <end position="48"/>
    </location>
</feature>
<keyword evidence="4" id="KW-0811">Translocation</keyword>
<reference evidence="14 15" key="1">
    <citation type="submission" date="2016-08" db="EMBL/GenBank/DDBJ databases">
        <title>Genomes of anaerobic fungi encode conserved fungal cellulosomes for biomass hydrolysis.</title>
        <authorList>
            <consortium name="DOE Joint Genome Institute"/>
            <person name="Haitjema C.H."/>
            <person name="Gilmore S.P."/>
            <person name="Henske J.K."/>
            <person name="Solomon K.V."/>
            <person name="De Groot R."/>
            <person name="Kuo A."/>
            <person name="Mondo S.J."/>
            <person name="Salamov A.A."/>
            <person name="Labutti K."/>
            <person name="Zhao Z."/>
            <person name="Chiniquy J."/>
            <person name="Barry K."/>
            <person name="Brewer H.M."/>
            <person name="Purvine S.O."/>
            <person name="Wright A.T."/>
            <person name="Boxma B."/>
            <person name="Van Alen T."/>
            <person name="Hackstein J.H."/>
            <person name="Baker S.E."/>
            <person name="Grigoriev I.V."/>
            <person name="O'Malley M.A."/>
        </authorList>
    </citation>
    <scope>NUCLEOTIDE SEQUENCE [LARGE SCALE GENOMIC DNA]</scope>
    <source>
        <strain evidence="15">finn</strain>
    </source>
</reference>
<evidence type="ECO:0000256" key="8">
    <source>
        <dbReference type="ARBA" id="ARBA00029691"/>
    </source>
</evidence>
<evidence type="ECO:0000256" key="9">
    <source>
        <dbReference type="ARBA" id="ARBA00046271"/>
    </source>
</evidence>
<keyword evidence="15" id="KW-1185">Reference proteome</keyword>
<comment type="caution">
    <text evidence="14">The sequence shown here is derived from an EMBL/GenBank/DDBJ whole genome shotgun (WGS) entry which is preliminary data.</text>
</comment>
<dbReference type="PANTHER" id="PTHR23058:SF0">
    <property type="entry name" value="PEROXISOMAL MEMBRANE PROTEIN PEX14"/>
    <property type="match status" value="1"/>
</dbReference>
<evidence type="ECO:0000256" key="5">
    <source>
        <dbReference type="ARBA" id="ARBA00023136"/>
    </source>
</evidence>
<evidence type="ECO:0000256" key="4">
    <source>
        <dbReference type="ARBA" id="ARBA00023010"/>
    </source>
</evidence>
<dbReference type="InterPro" id="IPR036388">
    <property type="entry name" value="WH-like_DNA-bd_sf"/>
</dbReference>
<dbReference type="Pfam" id="PF04695">
    <property type="entry name" value="Pex14_N"/>
    <property type="match status" value="1"/>
</dbReference>
<dbReference type="Proteomes" id="UP000193719">
    <property type="component" value="Unassembled WGS sequence"/>
</dbReference>
<comment type="function">
    <text evidence="10">Component of the PEX13-PEX14 docking complex, a translocon channel that specifically mediates the import of peroxisomal cargo proteins bound to PEX5 receptor. The PEX13-PEX14 docking complex forms a large import pore which can be opened to a diameter of about 9 nm. Mechanistically, PEX5 receptor along with cargo proteins associates with the PEX14 subunit of the PEX13-PEX14 docking complex in the cytosol, leading to the insertion of the receptor into the organelle membrane with the concomitant translocation of the cargo into the peroxisome matrix.</text>
</comment>
<dbReference type="Gene3D" id="1.10.10.10">
    <property type="entry name" value="Winged helix-like DNA-binding domain superfamily/Winged helix DNA-binding domain"/>
    <property type="match status" value="1"/>
</dbReference>
<dbReference type="STRING" id="1754191.A0A1Y1V1Z7"/>
<evidence type="ECO:0000256" key="10">
    <source>
        <dbReference type="RuleBase" id="RU367032"/>
    </source>
</evidence>
<name>A0A1Y1V1Z7_9FUNG</name>
<feature type="compositionally biased region" description="Low complexity" evidence="12">
    <location>
        <begin position="245"/>
        <end position="254"/>
    </location>
</feature>
<evidence type="ECO:0000256" key="12">
    <source>
        <dbReference type="SAM" id="MobiDB-lite"/>
    </source>
</evidence>
<reference evidence="14 15" key="2">
    <citation type="submission" date="2016-08" db="EMBL/GenBank/DDBJ databases">
        <title>Pervasive Adenine N6-methylation of Active Genes in Fungi.</title>
        <authorList>
            <consortium name="DOE Joint Genome Institute"/>
            <person name="Mondo S.J."/>
            <person name="Dannebaum R.O."/>
            <person name="Kuo R.C."/>
            <person name="Labutti K."/>
            <person name="Haridas S."/>
            <person name="Kuo A."/>
            <person name="Salamov A."/>
            <person name="Ahrendt S.R."/>
            <person name="Lipzen A."/>
            <person name="Sullivan W."/>
            <person name="Andreopoulos W.B."/>
            <person name="Clum A."/>
            <person name="Lindquist E."/>
            <person name="Daum C."/>
            <person name="Ramamoorthy G.K."/>
            <person name="Gryganskyi A."/>
            <person name="Culley D."/>
            <person name="Magnuson J.K."/>
            <person name="James T.Y."/>
            <person name="O'Malley M.A."/>
            <person name="Stajich J.E."/>
            <person name="Spatafora J.W."/>
            <person name="Visel A."/>
            <person name="Grigoriev I.V."/>
        </authorList>
    </citation>
    <scope>NUCLEOTIDE SEQUENCE [LARGE SCALE GENOMIC DNA]</scope>
    <source>
        <strain evidence="15">finn</strain>
    </source>
</reference>
<feature type="region of interest" description="Disordered" evidence="12">
    <location>
        <begin position="237"/>
        <end position="302"/>
    </location>
</feature>
<evidence type="ECO:0000313" key="14">
    <source>
        <dbReference type="EMBL" id="ORX45435.1"/>
    </source>
</evidence>
<keyword evidence="5 10" id="KW-0472">Membrane</keyword>